<feature type="transmembrane region" description="Helical" evidence="1">
    <location>
        <begin position="126"/>
        <end position="149"/>
    </location>
</feature>
<organism evidence="3 4">
    <name type="scientific">Tepidibacillus fermentans</name>
    <dbReference type="NCBI Taxonomy" id="1281767"/>
    <lineage>
        <taxon>Bacteria</taxon>
        <taxon>Bacillati</taxon>
        <taxon>Bacillota</taxon>
        <taxon>Bacilli</taxon>
        <taxon>Bacillales</taxon>
        <taxon>Bacillaceae</taxon>
        <taxon>Tepidibacillus</taxon>
    </lineage>
</organism>
<feature type="domain" description="Carboxymuconolactone decarboxylase-like" evidence="2">
    <location>
        <begin position="35"/>
        <end position="96"/>
    </location>
</feature>
<keyword evidence="4" id="KW-1185">Reference proteome</keyword>
<evidence type="ECO:0000259" key="2">
    <source>
        <dbReference type="Pfam" id="PF02627"/>
    </source>
</evidence>
<accession>A0A4R3KGY9</accession>
<dbReference type="GO" id="GO:0051920">
    <property type="term" value="F:peroxiredoxin activity"/>
    <property type="evidence" value="ECO:0007669"/>
    <property type="project" value="InterPro"/>
</dbReference>
<dbReference type="NCBIfam" id="TIGR00778">
    <property type="entry name" value="ahpD_dom"/>
    <property type="match status" value="1"/>
</dbReference>
<dbReference type="Gene3D" id="1.20.1290.10">
    <property type="entry name" value="AhpD-like"/>
    <property type="match status" value="1"/>
</dbReference>
<dbReference type="SUPFAM" id="SSF69118">
    <property type="entry name" value="AhpD-like"/>
    <property type="match status" value="1"/>
</dbReference>
<dbReference type="AlphaFoldDB" id="A0A4R3KGY9"/>
<dbReference type="OrthoDB" id="9801997at2"/>
<dbReference type="InterPro" id="IPR029032">
    <property type="entry name" value="AhpD-like"/>
</dbReference>
<dbReference type="InterPro" id="IPR004675">
    <property type="entry name" value="AhpD_core"/>
</dbReference>
<name>A0A4R3KGY9_9BACI</name>
<evidence type="ECO:0000313" key="4">
    <source>
        <dbReference type="Proteomes" id="UP000295788"/>
    </source>
</evidence>
<keyword evidence="1" id="KW-0812">Transmembrane</keyword>
<dbReference type="EMBL" id="SMAB01000008">
    <property type="protein sequence ID" value="TCS82520.1"/>
    <property type="molecule type" value="Genomic_DNA"/>
</dbReference>
<dbReference type="InterPro" id="IPR003779">
    <property type="entry name" value="CMD-like"/>
</dbReference>
<protein>
    <submittedName>
        <fullName evidence="3">AhpD family alkylhydroperoxidase</fullName>
    </submittedName>
</protein>
<keyword evidence="1" id="KW-1133">Transmembrane helix</keyword>
<reference evidence="3 4" key="1">
    <citation type="submission" date="2019-03" db="EMBL/GenBank/DDBJ databases">
        <title>Genomic Encyclopedia of Type Strains, Phase IV (KMG-IV): sequencing the most valuable type-strain genomes for metagenomic binning, comparative biology and taxonomic classification.</title>
        <authorList>
            <person name="Goeker M."/>
        </authorList>
    </citation>
    <scope>NUCLEOTIDE SEQUENCE [LARGE SCALE GENOMIC DNA]</scope>
    <source>
        <strain evidence="3 4">DSM 23802</strain>
    </source>
</reference>
<feature type="transmembrane region" description="Helical" evidence="1">
    <location>
        <begin position="169"/>
        <end position="190"/>
    </location>
</feature>
<proteinExistence type="predicted"/>
<keyword evidence="1" id="KW-0472">Membrane</keyword>
<evidence type="ECO:0000256" key="1">
    <source>
        <dbReference type="SAM" id="Phobius"/>
    </source>
</evidence>
<gene>
    <name evidence="3" type="ORF">EDD72_1088</name>
</gene>
<dbReference type="Pfam" id="PF02627">
    <property type="entry name" value="CMD"/>
    <property type="match status" value="1"/>
</dbReference>
<dbReference type="Proteomes" id="UP000295788">
    <property type="component" value="Unassembled WGS sequence"/>
</dbReference>
<dbReference type="RefSeq" id="WP_132768547.1">
    <property type="nucleotide sequence ID" value="NZ_SMAB01000008.1"/>
</dbReference>
<comment type="caution">
    <text evidence="3">The sequence shown here is derived from an EMBL/GenBank/DDBJ whole genome shotgun (WGS) entry which is preliminary data.</text>
</comment>
<evidence type="ECO:0000313" key="3">
    <source>
        <dbReference type="EMBL" id="TCS82520.1"/>
    </source>
</evidence>
<keyword evidence="3" id="KW-0575">Peroxidase</keyword>
<sequence length="198" mass="22388">MEQKFYKKIYSVQEFYVILYKGLRTIKYMIKSKKSKELTPDFIERIMLAVTEVNGCEVCTYGHTKMALEQGMSNEEVQMLLSGITDGIPNEEVKAILFAQHYADSRGNPTVDSWKRIVEAYGTTKALGILGAIRAIMIGNAYGIALSAFRSRLRGKPIQKSNLLYEISMILSIMVFLPVAFIHGLISDILRIPIIRVE</sequence>
<keyword evidence="3" id="KW-0560">Oxidoreductase</keyword>